<keyword evidence="2" id="KW-0479">Metal-binding</keyword>
<evidence type="ECO:0000256" key="2">
    <source>
        <dbReference type="ARBA" id="ARBA00022723"/>
    </source>
</evidence>
<gene>
    <name evidence="5" type="ORF">OSO01_08770</name>
</gene>
<accession>A0A511ZFA8</accession>
<protein>
    <recommendedName>
        <fullName evidence="7">2-hydroxyhepta-2,4-diene-1,7-dioate isomerase</fullName>
    </recommendedName>
</protein>
<dbReference type="Proteomes" id="UP000321558">
    <property type="component" value="Unassembled WGS sequence"/>
</dbReference>
<reference evidence="5 6" key="1">
    <citation type="submission" date="2019-07" db="EMBL/GenBank/DDBJ databases">
        <title>Whole genome shotgun sequence of Oceanobacillus sojae NBRC 105379.</title>
        <authorList>
            <person name="Hosoyama A."/>
            <person name="Uohara A."/>
            <person name="Ohji S."/>
            <person name="Ichikawa N."/>
        </authorList>
    </citation>
    <scope>NUCLEOTIDE SEQUENCE [LARGE SCALE GENOMIC DNA]</scope>
    <source>
        <strain evidence="5 6">NBRC 105379</strain>
    </source>
</reference>
<dbReference type="InterPro" id="IPR051121">
    <property type="entry name" value="FAH"/>
</dbReference>
<dbReference type="GO" id="GO:0016853">
    <property type="term" value="F:isomerase activity"/>
    <property type="evidence" value="ECO:0007669"/>
    <property type="project" value="UniProtKB-ARBA"/>
</dbReference>
<organism evidence="5 6">
    <name type="scientific">Oceanobacillus sojae</name>
    <dbReference type="NCBI Taxonomy" id="582851"/>
    <lineage>
        <taxon>Bacteria</taxon>
        <taxon>Bacillati</taxon>
        <taxon>Bacillota</taxon>
        <taxon>Bacilli</taxon>
        <taxon>Bacillales</taxon>
        <taxon>Bacillaceae</taxon>
        <taxon>Oceanobacillus</taxon>
    </lineage>
</organism>
<evidence type="ECO:0000256" key="1">
    <source>
        <dbReference type="ARBA" id="ARBA00010211"/>
    </source>
</evidence>
<dbReference type="GO" id="GO:0046872">
    <property type="term" value="F:metal ion binding"/>
    <property type="evidence" value="ECO:0007669"/>
    <property type="project" value="UniProtKB-KW"/>
</dbReference>
<dbReference type="InterPro" id="IPR018833">
    <property type="entry name" value="Rv2993c-like_N"/>
</dbReference>
<dbReference type="GO" id="GO:0019752">
    <property type="term" value="P:carboxylic acid metabolic process"/>
    <property type="evidence" value="ECO:0007669"/>
    <property type="project" value="UniProtKB-ARBA"/>
</dbReference>
<proteinExistence type="inferred from homology"/>
<sequence length="253" mass="28024">MKFVRFKNNNEVSYGYLEGDKIIQLESDFIIDNRFIKTGKEFERSEVTLLSPVQPGQVIAIGLNYVKHAEESGKEVPEEPMMFMVSPTAVIGDGETIQLPTEKHRIDFEAELAIVIGKEAYKLSEKEALDYVFGYTINNDVSDRDLQKKDGQFTRAKSFKTFKPLGPSIETNIDPNNVAIKLSVNGEIKQDSNTNDLIHNIEKVLAHVTDVISLQPGDVILTGTPSGVGPLQDGDLVEIEIEGIGKLSNKVIS</sequence>
<dbReference type="InterPro" id="IPR036663">
    <property type="entry name" value="Fumarylacetoacetase_C_sf"/>
</dbReference>
<evidence type="ECO:0000259" key="4">
    <source>
        <dbReference type="Pfam" id="PF10370"/>
    </source>
</evidence>
<dbReference type="RefSeq" id="WP_147209057.1">
    <property type="nucleotide sequence ID" value="NZ_BJYM01000003.1"/>
</dbReference>
<dbReference type="SUPFAM" id="SSF56529">
    <property type="entry name" value="FAH"/>
    <property type="match status" value="1"/>
</dbReference>
<dbReference type="Pfam" id="PF01557">
    <property type="entry name" value="FAA_hydrolase"/>
    <property type="match status" value="1"/>
</dbReference>
<dbReference type="PANTHER" id="PTHR42796:SF4">
    <property type="entry name" value="FUMARYLACETOACETATE HYDROLASE DOMAIN-CONTAINING PROTEIN 2A"/>
    <property type="match status" value="1"/>
</dbReference>
<evidence type="ECO:0008006" key="7">
    <source>
        <dbReference type="Google" id="ProtNLM"/>
    </source>
</evidence>
<dbReference type="PANTHER" id="PTHR42796">
    <property type="entry name" value="FUMARYLACETOACETATE HYDROLASE DOMAIN-CONTAINING PROTEIN 2A-RELATED"/>
    <property type="match status" value="1"/>
</dbReference>
<name>A0A511ZFA8_9BACI</name>
<dbReference type="Gene3D" id="3.90.850.10">
    <property type="entry name" value="Fumarylacetoacetase-like, C-terminal domain"/>
    <property type="match status" value="1"/>
</dbReference>
<comment type="similarity">
    <text evidence="1">Belongs to the FAH family.</text>
</comment>
<dbReference type="EMBL" id="BJYM01000003">
    <property type="protein sequence ID" value="GEN86138.1"/>
    <property type="molecule type" value="Genomic_DNA"/>
</dbReference>
<dbReference type="OrthoDB" id="9805307at2"/>
<evidence type="ECO:0000313" key="5">
    <source>
        <dbReference type="EMBL" id="GEN86138.1"/>
    </source>
</evidence>
<dbReference type="AlphaFoldDB" id="A0A511ZFA8"/>
<dbReference type="InterPro" id="IPR011234">
    <property type="entry name" value="Fumarylacetoacetase-like_C"/>
</dbReference>
<keyword evidence="6" id="KW-1185">Reference proteome</keyword>
<comment type="caution">
    <text evidence="5">The sequence shown here is derived from an EMBL/GenBank/DDBJ whole genome shotgun (WGS) entry which is preliminary data.</text>
</comment>
<dbReference type="Pfam" id="PF10370">
    <property type="entry name" value="Rv2993c-like_N"/>
    <property type="match status" value="1"/>
</dbReference>
<feature type="domain" description="Rv2993c-like N-terminal" evidence="4">
    <location>
        <begin position="1"/>
        <end position="52"/>
    </location>
</feature>
<evidence type="ECO:0000259" key="3">
    <source>
        <dbReference type="Pfam" id="PF01557"/>
    </source>
</evidence>
<feature type="domain" description="Fumarylacetoacetase-like C-terminal" evidence="3">
    <location>
        <begin position="58"/>
        <end position="251"/>
    </location>
</feature>
<evidence type="ECO:0000313" key="6">
    <source>
        <dbReference type="Proteomes" id="UP000321558"/>
    </source>
</evidence>
<dbReference type="FunFam" id="3.90.850.10:FF:000002">
    <property type="entry name" value="2-hydroxyhepta-2,4-diene-1,7-dioate isomerase"/>
    <property type="match status" value="1"/>
</dbReference>